<evidence type="ECO:0000313" key="5">
    <source>
        <dbReference type="Proteomes" id="UP001501000"/>
    </source>
</evidence>
<protein>
    <submittedName>
        <fullName evidence="4">SpoIIE family protein phosphatase</fullName>
    </submittedName>
</protein>
<dbReference type="InterPro" id="IPR000014">
    <property type="entry name" value="PAS"/>
</dbReference>
<accession>A0ABP7NCM2</accession>
<reference evidence="5" key="1">
    <citation type="journal article" date="2019" name="Int. J. Syst. Evol. Microbiol.">
        <title>The Global Catalogue of Microorganisms (GCM) 10K type strain sequencing project: providing services to taxonomists for standard genome sequencing and annotation.</title>
        <authorList>
            <consortium name="The Broad Institute Genomics Platform"/>
            <consortium name="The Broad Institute Genome Sequencing Center for Infectious Disease"/>
            <person name="Wu L."/>
            <person name="Ma J."/>
        </authorList>
    </citation>
    <scope>NUCLEOTIDE SEQUENCE [LARGE SCALE GENOMIC DNA]</scope>
    <source>
        <strain evidence="5">JCM 16956</strain>
    </source>
</reference>
<dbReference type="InterPro" id="IPR003018">
    <property type="entry name" value="GAF"/>
</dbReference>
<organism evidence="4 5">
    <name type="scientific">Streptomyces gulbargensis</name>
    <dbReference type="NCBI Taxonomy" id="364901"/>
    <lineage>
        <taxon>Bacteria</taxon>
        <taxon>Bacillati</taxon>
        <taxon>Actinomycetota</taxon>
        <taxon>Actinomycetes</taxon>
        <taxon>Kitasatosporales</taxon>
        <taxon>Streptomycetaceae</taxon>
        <taxon>Streptomyces</taxon>
    </lineage>
</organism>
<dbReference type="SUPFAM" id="SSF55781">
    <property type="entry name" value="GAF domain-like"/>
    <property type="match status" value="1"/>
</dbReference>
<evidence type="ECO:0000259" key="2">
    <source>
        <dbReference type="SMART" id="SM00065"/>
    </source>
</evidence>
<dbReference type="Proteomes" id="UP001501000">
    <property type="component" value="Unassembled WGS sequence"/>
</dbReference>
<dbReference type="RefSeq" id="WP_345288281.1">
    <property type="nucleotide sequence ID" value="NZ_BAABAJ010000035.1"/>
</dbReference>
<dbReference type="PANTHER" id="PTHR43156">
    <property type="entry name" value="STAGE II SPORULATION PROTEIN E-RELATED"/>
    <property type="match status" value="1"/>
</dbReference>
<dbReference type="InterPro" id="IPR035965">
    <property type="entry name" value="PAS-like_dom_sf"/>
</dbReference>
<dbReference type="SMART" id="SM00065">
    <property type="entry name" value="GAF"/>
    <property type="match status" value="1"/>
</dbReference>
<keyword evidence="5" id="KW-1185">Reference proteome</keyword>
<evidence type="ECO:0000259" key="3">
    <source>
        <dbReference type="SMART" id="SM00331"/>
    </source>
</evidence>
<dbReference type="Pfam" id="PF07228">
    <property type="entry name" value="SpoIIE"/>
    <property type="match status" value="1"/>
</dbReference>
<evidence type="ECO:0000256" key="1">
    <source>
        <dbReference type="ARBA" id="ARBA00022801"/>
    </source>
</evidence>
<dbReference type="PANTHER" id="PTHR43156:SF2">
    <property type="entry name" value="STAGE II SPORULATION PROTEIN E"/>
    <property type="match status" value="1"/>
</dbReference>
<dbReference type="Gene3D" id="3.30.450.20">
    <property type="entry name" value="PAS domain"/>
    <property type="match status" value="1"/>
</dbReference>
<dbReference type="CDD" id="cd00130">
    <property type="entry name" value="PAS"/>
    <property type="match status" value="1"/>
</dbReference>
<dbReference type="Gene3D" id="3.60.40.10">
    <property type="entry name" value="PPM-type phosphatase domain"/>
    <property type="match status" value="1"/>
</dbReference>
<dbReference type="SUPFAM" id="SSF55785">
    <property type="entry name" value="PYP-like sensor domain (PAS domain)"/>
    <property type="match status" value="1"/>
</dbReference>
<keyword evidence="1" id="KW-0378">Hydrolase</keyword>
<name>A0ABP7NCM2_9ACTN</name>
<feature type="domain" description="GAF" evidence="2">
    <location>
        <begin position="158"/>
        <end position="319"/>
    </location>
</feature>
<dbReference type="SUPFAM" id="SSF81606">
    <property type="entry name" value="PP2C-like"/>
    <property type="match status" value="1"/>
</dbReference>
<evidence type="ECO:0000313" key="4">
    <source>
        <dbReference type="EMBL" id="GAA3942917.1"/>
    </source>
</evidence>
<sequence>MQERNTAPATLPGTAPTVGDLGGYIVDETGRIAAVNDRGLTLLRLTRDAMLGRDHHELLHRDAEGNTGPRALCPLMDAVVSRAACSGTDMCFARGDGRLLPVHWTATPHPTGNSTGTLVLFHPGTPDTPEATAGGSLPQLERLALLAETTTSLTSTMNEQETVDRLARLVLPRLADWMVVDLIADGGDIRRTRVAEHRDGRLLRHPELEGPIPGVTAQSPLPLSRALRGSAASLVGPEIYQGEPDSGIAAVQHDLFAATDIHSAVIAPVRGPREILGALTLGRGDNPIPFTTRDLSLLEDIARRAGLAISNSRLYQRQRRIAETMQRYLLPRLPDVPGVELYASYLPAPDASQVGGDWYDAFPLSDDATGLVIGDVAGHDLEAAARMAQLRNMLRALAWSEQHPPSVLAQLDQVTARSTDLSTATLILGRLTTTPETGWTWEWTNAGHPPPLLITHDGHADYLRTPRSVLLGTGTHITRGRDTVHLPPGSTLLLYTDGLIESRAHGIEPGLARLRRHAATLARHSLDAVCDRLLTDVRPPDNDDDVALLALRVPHTGSRTPRPAQPN</sequence>
<dbReference type="EMBL" id="BAABAJ010000035">
    <property type="protein sequence ID" value="GAA3942917.1"/>
    <property type="molecule type" value="Genomic_DNA"/>
</dbReference>
<dbReference type="Pfam" id="PF01590">
    <property type="entry name" value="GAF"/>
    <property type="match status" value="1"/>
</dbReference>
<feature type="domain" description="PPM-type phosphatase" evidence="3">
    <location>
        <begin position="336"/>
        <end position="553"/>
    </location>
</feature>
<gene>
    <name evidence="4" type="ORF">GCM10022244_58430</name>
</gene>
<comment type="caution">
    <text evidence="4">The sequence shown here is derived from an EMBL/GenBank/DDBJ whole genome shotgun (WGS) entry which is preliminary data.</text>
</comment>
<proteinExistence type="predicted"/>
<dbReference type="InterPro" id="IPR052016">
    <property type="entry name" value="Bact_Sigma-Reg"/>
</dbReference>
<dbReference type="InterPro" id="IPR001932">
    <property type="entry name" value="PPM-type_phosphatase-like_dom"/>
</dbReference>
<dbReference type="SMART" id="SM00331">
    <property type="entry name" value="PP2C_SIG"/>
    <property type="match status" value="1"/>
</dbReference>
<dbReference type="InterPro" id="IPR029016">
    <property type="entry name" value="GAF-like_dom_sf"/>
</dbReference>
<dbReference type="InterPro" id="IPR036457">
    <property type="entry name" value="PPM-type-like_dom_sf"/>
</dbReference>
<dbReference type="Gene3D" id="3.30.450.40">
    <property type="match status" value="1"/>
</dbReference>